<dbReference type="InterPro" id="IPR055514">
    <property type="entry name" value="DUF7087"/>
</dbReference>
<feature type="coiled-coil region" evidence="4">
    <location>
        <begin position="227"/>
        <end position="261"/>
    </location>
</feature>
<evidence type="ECO:0000256" key="3">
    <source>
        <dbReference type="PROSITE-ProRule" id="PRU00175"/>
    </source>
</evidence>
<feature type="domain" description="RING-type" evidence="6">
    <location>
        <begin position="9"/>
        <end position="49"/>
    </location>
</feature>
<dbReference type="PANTHER" id="PTHR46569">
    <property type="entry name" value="E3 UBIQUITIN-PROTEIN LIGASE TRAIP"/>
    <property type="match status" value="1"/>
</dbReference>
<evidence type="ECO:0000256" key="1">
    <source>
        <dbReference type="ARBA" id="ARBA00022771"/>
    </source>
</evidence>
<dbReference type="Gene3D" id="3.30.40.10">
    <property type="entry name" value="Zinc/RING finger domain, C3HC4 (zinc finger)"/>
    <property type="match status" value="1"/>
</dbReference>
<keyword evidence="5" id="KW-1133">Transmembrane helix</keyword>
<evidence type="ECO:0000313" key="8">
    <source>
        <dbReference type="Proteomes" id="UP001176961"/>
    </source>
</evidence>
<dbReference type="InterPro" id="IPR052639">
    <property type="entry name" value="TRAIP_ubiq-protein_ligase"/>
</dbReference>
<sequence length="333" mass="37863">MMFEIRGNCSICSQPYVTNNISALLCGHIFHYDCIVKWFERSQTCPTCRAPTNNNQLVKHLFIDDPSDHNDNSLLYESQPYDVATVSNALPCAEEEVRKLAILSESRIREVLHKFDDLISNLQNAEVLADWNSVSSEVASLQDKNKNGEDAGKLNKPLEIAELLAVEIRFFLHEFDDFLQSKSNRPLKIAELLATEIRFFLHEFDNMVLKSTTSNIPSQSSELLAEWNSLSNENALLKDKIKEMERKLEISERRLQACELYNNIDECFDLRQMIRESDNQLRLLYASEVFTPSFLGILVLLIVRLPGGMGRFICTLACLGQIGAALLLLAVEI</sequence>
<dbReference type="Pfam" id="PF23346">
    <property type="entry name" value="DUF7087"/>
    <property type="match status" value="1"/>
</dbReference>
<feature type="transmembrane region" description="Helical" evidence="5">
    <location>
        <begin position="283"/>
        <end position="303"/>
    </location>
</feature>
<dbReference type="Proteomes" id="UP001176961">
    <property type="component" value="Unassembled WGS sequence"/>
</dbReference>
<evidence type="ECO:0000256" key="4">
    <source>
        <dbReference type="SAM" id="Coils"/>
    </source>
</evidence>
<keyword evidence="1 3" id="KW-0479">Metal-binding</keyword>
<feature type="transmembrane region" description="Helical" evidence="5">
    <location>
        <begin position="309"/>
        <end position="331"/>
    </location>
</feature>
<dbReference type="PANTHER" id="PTHR46569:SF1">
    <property type="entry name" value="E3 UBIQUITIN-PROTEIN LIGASE RFWD3-RELATED"/>
    <property type="match status" value="1"/>
</dbReference>
<evidence type="ECO:0000256" key="5">
    <source>
        <dbReference type="SAM" id="Phobius"/>
    </source>
</evidence>
<dbReference type="GO" id="GO:0016567">
    <property type="term" value="P:protein ubiquitination"/>
    <property type="evidence" value="ECO:0007669"/>
    <property type="project" value="TreeGrafter"/>
</dbReference>
<dbReference type="PROSITE" id="PS50089">
    <property type="entry name" value="ZF_RING_2"/>
    <property type="match status" value="1"/>
</dbReference>
<dbReference type="GO" id="GO:0061630">
    <property type="term" value="F:ubiquitin protein ligase activity"/>
    <property type="evidence" value="ECO:0007669"/>
    <property type="project" value="TreeGrafter"/>
</dbReference>
<dbReference type="Pfam" id="PF13639">
    <property type="entry name" value="zf-RING_2"/>
    <property type="match status" value="1"/>
</dbReference>
<dbReference type="InterPro" id="IPR001841">
    <property type="entry name" value="Znf_RING"/>
</dbReference>
<evidence type="ECO:0000313" key="7">
    <source>
        <dbReference type="EMBL" id="CAJ0609962.1"/>
    </source>
</evidence>
<keyword evidence="4" id="KW-0175">Coiled coil</keyword>
<evidence type="ECO:0000259" key="6">
    <source>
        <dbReference type="PROSITE" id="PS50089"/>
    </source>
</evidence>
<dbReference type="SUPFAM" id="SSF57850">
    <property type="entry name" value="RING/U-box"/>
    <property type="match status" value="1"/>
</dbReference>
<organism evidence="7 8">
    <name type="scientific">Cylicocyclus nassatus</name>
    <name type="common">Nematode worm</name>
    <dbReference type="NCBI Taxonomy" id="53992"/>
    <lineage>
        <taxon>Eukaryota</taxon>
        <taxon>Metazoa</taxon>
        <taxon>Ecdysozoa</taxon>
        <taxon>Nematoda</taxon>
        <taxon>Chromadorea</taxon>
        <taxon>Rhabditida</taxon>
        <taxon>Rhabditina</taxon>
        <taxon>Rhabditomorpha</taxon>
        <taxon>Strongyloidea</taxon>
        <taxon>Strongylidae</taxon>
        <taxon>Cylicocyclus</taxon>
    </lineage>
</organism>
<comment type="caution">
    <text evidence="7">The sequence shown here is derived from an EMBL/GenBank/DDBJ whole genome shotgun (WGS) entry which is preliminary data.</text>
</comment>
<keyword evidence="8" id="KW-1185">Reference proteome</keyword>
<dbReference type="GO" id="GO:0008270">
    <property type="term" value="F:zinc ion binding"/>
    <property type="evidence" value="ECO:0007669"/>
    <property type="project" value="UniProtKB-KW"/>
</dbReference>
<gene>
    <name evidence="7" type="ORF">CYNAS_LOCUS21945</name>
</gene>
<dbReference type="SMART" id="SM00184">
    <property type="entry name" value="RING"/>
    <property type="match status" value="1"/>
</dbReference>
<dbReference type="InterPro" id="IPR013083">
    <property type="entry name" value="Znf_RING/FYVE/PHD"/>
</dbReference>
<keyword evidence="5" id="KW-0812">Transmembrane</keyword>
<dbReference type="GO" id="GO:0005634">
    <property type="term" value="C:nucleus"/>
    <property type="evidence" value="ECO:0007669"/>
    <property type="project" value="TreeGrafter"/>
</dbReference>
<keyword evidence="5" id="KW-0472">Membrane</keyword>
<name>A0AA36HFW7_CYLNA</name>
<protein>
    <recommendedName>
        <fullName evidence="6">RING-type domain-containing protein</fullName>
    </recommendedName>
</protein>
<keyword evidence="1 3" id="KW-0863">Zinc-finger</keyword>
<dbReference type="GO" id="GO:0090734">
    <property type="term" value="C:site of DNA damage"/>
    <property type="evidence" value="ECO:0007669"/>
    <property type="project" value="TreeGrafter"/>
</dbReference>
<reference evidence="7" key="1">
    <citation type="submission" date="2023-07" db="EMBL/GenBank/DDBJ databases">
        <authorList>
            <consortium name="CYATHOMIX"/>
        </authorList>
    </citation>
    <scope>NUCLEOTIDE SEQUENCE</scope>
    <source>
        <strain evidence="7">N/A</strain>
    </source>
</reference>
<keyword evidence="2" id="KW-0862">Zinc</keyword>
<evidence type="ECO:0000256" key="2">
    <source>
        <dbReference type="ARBA" id="ARBA00022833"/>
    </source>
</evidence>
<accession>A0AA36HFW7</accession>
<dbReference type="EMBL" id="CATQJL010000326">
    <property type="protein sequence ID" value="CAJ0609962.1"/>
    <property type="molecule type" value="Genomic_DNA"/>
</dbReference>
<dbReference type="AlphaFoldDB" id="A0AA36HFW7"/>
<dbReference type="GO" id="GO:0031297">
    <property type="term" value="P:replication fork processing"/>
    <property type="evidence" value="ECO:0007669"/>
    <property type="project" value="TreeGrafter"/>
</dbReference>
<proteinExistence type="predicted"/>